<feature type="domain" description="Retroviral polymerase SH3-like" evidence="3">
    <location>
        <begin position="210"/>
        <end position="266"/>
    </location>
</feature>
<evidence type="ECO:0000313" key="5">
    <source>
        <dbReference type="Proteomes" id="UP000826656"/>
    </source>
</evidence>
<feature type="compositionally biased region" description="Polar residues" evidence="1">
    <location>
        <begin position="349"/>
        <end position="364"/>
    </location>
</feature>
<keyword evidence="5" id="KW-1185">Reference proteome</keyword>
<dbReference type="EMBL" id="JAIVGD010000011">
    <property type="protein sequence ID" value="KAH0769929.1"/>
    <property type="molecule type" value="Genomic_DNA"/>
</dbReference>
<sequence>MGDTTPSSGTTTNPTSIIVQQDNSPFSTTVILDETNFSLWSQLMEMRIRARNKVGYLTGEAKKPEQTNLGYAIWITENHKEIDHRTNTQDGSVEGILQMHSMMARLRVHKFLNGLDAEFDQRQTMGSARLIPESSTMAVYIVVLLKVELISHLDILTWGTLGYGVKRHNLYFLELTEGGEKKFSHAFRTYEVEKARDNHLPNLEPRVFGCTIYTHIPKALRGKLDLCARRCVLVGYFEFQKGYRCYDPQNKKLYVTFNTSFRELEPYYKGGVTPLSLQGENDIEDTRMNRALGGETEFLELEAHEERLNAHSNISEQDIVTHEDNERIRKEENNNKEVANEDNEGIIPESTTISPLTNESSHST</sequence>
<evidence type="ECO:0000313" key="4">
    <source>
        <dbReference type="EMBL" id="KAH0769929.1"/>
    </source>
</evidence>
<organism evidence="4 5">
    <name type="scientific">Solanum tuberosum</name>
    <name type="common">Potato</name>
    <dbReference type="NCBI Taxonomy" id="4113"/>
    <lineage>
        <taxon>Eukaryota</taxon>
        <taxon>Viridiplantae</taxon>
        <taxon>Streptophyta</taxon>
        <taxon>Embryophyta</taxon>
        <taxon>Tracheophyta</taxon>
        <taxon>Spermatophyta</taxon>
        <taxon>Magnoliopsida</taxon>
        <taxon>eudicotyledons</taxon>
        <taxon>Gunneridae</taxon>
        <taxon>Pentapetalae</taxon>
        <taxon>asterids</taxon>
        <taxon>lamiids</taxon>
        <taxon>Solanales</taxon>
        <taxon>Solanaceae</taxon>
        <taxon>Solanoideae</taxon>
        <taxon>Solaneae</taxon>
        <taxon>Solanum</taxon>
    </lineage>
</organism>
<proteinExistence type="predicted"/>
<dbReference type="Pfam" id="PF25597">
    <property type="entry name" value="SH3_retrovirus"/>
    <property type="match status" value="1"/>
</dbReference>
<evidence type="ECO:0000259" key="2">
    <source>
        <dbReference type="Pfam" id="PF14244"/>
    </source>
</evidence>
<dbReference type="InterPro" id="IPR057670">
    <property type="entry name" value="SH3_retrovirus"/>
</dbReference>
<reference evidence="4 5" key="1">
    <citation type="journal article" date="2021" name="bioRxiv">
        <title>Chromosome-scale and haplotype-resolved genome assembly of a tetraploid potato cultivar.</title>
        <authorList>
            <person name="Sun H."/>
            <person name="Jiao W.-B."/>
            <person name="Krause K."/>
            <person name="Campoy J.A."/>
            <person name="Goel M."/>
            <person name="Folz-Donahue K."/>
            <person name="Kukat C."/>
            <person name="Huettel B."/>
            <person name="Schneeberger K."/>
        </authorList>
    </citation>
    <scope>NUCLEOTIDE SEQUENCE [LARGE SCALE GENOMIC DNA]</scope>
    <source>
        <strain evidence="4">SolTubOtavaFocal</strain>
        <tissue evidence="4">Leaves</tissue>
    </source>
</reference>
<dbReference type="InterPro" id="IPR029472">
    <property type="entry name" value="Copia-like_N"/>
</dbReference>
<dbReference type="Pfam" id="PF14244">
    <property type="entry name" value="Retrotran_gag_3"/>
    <property type="match status" value="1"/>
</dbReference>
<dbReference type="Proteomes" id="UP000826656">
    <property type="component" value="Unassembled WGS sequence"/>
</dbReference>
<evidence type="ECO:0000259" key="3">
    <source>
        <dbReference type="Pfam" id="PF25597"/>
    </source>
</evidence>
<gene>
    <name evidence="4" type="ORF">KY290_013910</name>
</gene>
<evidence type="ECO:0008006" key="6">
    <source>
        <dbReference type="Google" id="ProtNLM"/>
    </source>
</evidence>
<evidence type="ECO:0000256" key="1">
    <source>
        <dbReference type="SAM" id="MobiDB-lite"/>
    </source>
</evidence>
<feature type="compositionally biased region" description="Basic and acidic residues" evidence="1">
    <location>
        <begin position="319"/>
        <end position="339"/>
    </location>
</feature>
<name>A0ABQ7VN53_SOLTU</name>
<feature type="region of interest" description="Disordered" evidence="1">
    <location>
        <begin position="310"/>
        <end position="364"/>
    </location>
</feature>
<feature type="domain" description="Retrotransposon Copia-like N-terminal" evidence="2">
    <location>
        <begin position="23"/>
        <end position="65"/>
    </location>
</feature>
<protein>
    <recommendedName>
        <fullName evidence="6">Retrotransposon Copia-like N-terminal domain-containing protein</fullName>
    </recommendedName>
</protein>
<comment type="caution">
    <text evidence="4">The sequence shown here is derived from an EMBL/GenBank/DDBJ whole genome shotgun (WGS) entry which is preliminary data.</text>
</comment>
<accession>A0ABQ7VN53</accession>